<evidence type="ECO:0000313" key="6">
    <source>
        <dbReference type="Proteomes" id="UP000623129"/>
    </source>
</evidence>
<keyword evidence="3 4" id="KW-0964">Secreted</keyword>
<gene>
    <name evidence="5" type="ORF">FCM35_KLT04635</name>
</gene>
<evidence type="ECO:0000256" key="4">
    <source>
        <dbReference type="RuleBase" id="RU363099"/>
    </source>
</evidence>
<dbReference type="Proteomes" id="UP000623129">
    <property type="component" value="Unassembled WGS sequence"/>
</dbReference>
<name>A0A833QTJ5_9POAL</name>
<sequence length="233" mass="26056">MAALTLFIFSLLVSTTFAIEDLQKPQVVEKEERPAFQALPLRLAADKKEFYFHVYLHEIFDGVNKTTETVISPNKDFPEFGQIGIMDLPLWSDLNEKTLIARMQGASLQSDQNTYAWHLSCSIEFELPALKGSTLQIMGRALHLTTPREYAIVGGTGVFTLAQGVIYGRRLSSPDDSLWIELKINGLKGSTLQVMGRALQETTQREFAIVGGPGCFTLARTRRDIWKKTDLTG</sequence>
<reference evidence="5" key="1">
    <citation type="submission" date="2020-01" db="EMBL/GenBank/DDBJ databases">
        <title>Genome sequence of Kobresia littledalei, the first chromosome-level genome in the family Cyperaceae.</title>
        <authorList>
            <person name="Qu G."/>
        </authorList>
    </citation>
    <scope>NUCLEOTIDE SEQUENCE</scope>
    <source>
        <strain evidence="5">C.B.Clarke</strain>
        <tissue evidence="5">Leaf</tissue>
    </source>
</reference>
<dbReference type="Gene3D" id="2.40.480.10">
    <property type="entry name" value="Allene oxide cyclase-like"/>
    <property type="match status" value="1"/>
</dbReference>
<evidence type="ECO:0000313" key="5">
    <source>
        <dbReference type="EMBL" id="KAF3329304.1"/>
    </source>
</evidence>
<keyword evidence="4" id="KW-0732">Signal</keyword>
<evidence type="ECO:0000256" key="2">
    <source>
        <dbReference type="ARBA" id="ARBA00011738"/>
    </source>
</evidence>
<dbReference type="GO" id="GO:0009699">
    <property type="term" value="P:phenylpropanoid biosynthetic process"/>
    <property type="evidence" value="ECO:0007669"/>
    <property type="project" value="UniProtKB-ARBA"/>
</dbReference>
<comment type="subcellular location">
    <subcellularLocation>
        <location evidence="4">Secreted</location>
        <location evidence="4">Extracellular space</location>
        <location evidence="4">Apoplast</location>
    </subcellularLocation>
</comment>
<comment type="function">
    <text evidence="4">Dirigent proteins impart stereoselectivity on the phenoxy radical-coupling reaction, yielding optically active lignans from two molecules of coniferyl alcohol in the biosynthesis of lignans, flavonolignans, and alkaloids and thus plays a central role in plant secondary metabolism.</text>
</comment>
<evidence type="ECO:0000256" key="1">
    <source>
        <dbReference type="ARBA" id="ARBA00010746"/>
    </source>
</evidence>
<proteinExistence type="inferred from homology"/>
<comment type="caution">
    <text evidence="5">The sequence shown here is derived from an EMBL/GenBank/DDBJ whole genome shotgun (WGS) entry which is preliminary data.</text>
</comment>
<keyword evidence="6" id="KW-1185">Reference proteome</keyword>
<dbReference type="InterPro" id="IPR044859">
    <property type="entry name" value="Allene_oxi_cyc_Dirigent"/>
</dbReference>
<feature type="signal peptide" evidence="4">
    <location>
        <begin position="1"/>
        <end position="18"/>
    </location>
</feature>
<evidence type="ECO:0000256" key="3">
    <source>
        <dbReference type="ARBA" id="ARBA00022525"/>
    </source>
</evidence>
<dbReference type="PANTHER" id="PTHR21495">
    <property type="entry name" value="NUCLEOPORIN-RELATED"/>
    <property type="match status" value="1"/>
</dbReference>
<dbReference type="GO" id="GO:0048046">
    <property type="term" value="C:apoplast"/>
    <property type="evidence" value="ECO:0007669"/>
    <property type="project" value="UniProtKB-SubCell"/>
</dbReference>
<comment type="subunit">
    <text evidence="2 4">Homodimer.</text>
</comment>
<protein>
    <recommendedName>
        <fullName evidence="4">Dirigent protein</fullName>
    </recommendedName>
</protein>
<organism evidence="5 6">
    <name type="scientific">Carex littledalei</name>
    <dbReference type="NCBI Taxonomy" id="544730"/>
    <lineage>
        <taxon>Eukaryota</taxon>
        <taxon>Viridiplantae</taxon>
        <taxon>Streptophyta</taxon>
        <taxon>Embryophyta</taxon>
        <taxon>Tracheophyta</taxon>
        <taxon>Spermatophyta</taxon>
        <taxon>Magnoliopsida</taxon>
        <taxon>Liliopsida</taxon>
        <taxon>Poales</taxon>
        <taxon>Cyperaceae</taxon>
        <taxon>Cyperoideae</taxon>
        <taxon>Cariceae</taxon>
        <taxon>Carex</taxon>
        <taxon>Carex subgen. Euthyceras</taxon>
    </lineage>
</organism>
<dbReference type="InterPro" id="IPR004265">
    <property type="entry name" value="Dirigent"/>
</dbReference>
<feature type="chain" id="PRO_5033093945" description="Dirigent protein" evidence="4">
    <location>
        <begin position="19"/>
        <end position="233"/>
    </location>
</feature>
<dbReference type="EMBL" id="SWLB01000014">
    <property type="protein sequence ID" value="KAF3329304.1"/>
    <property type="molecule type" value="Genomic_DNA"/>
</dbReference>
<dbReference type="Pfam" id="PF03018">
    <property type="entry name" value="Dirigent"/>
    <property type="match status" value="1"/>
</dbReference>
<comment type="similarity">
    <text evidence="1 4">Belongs to the plant dirigent protein family.</text>
</comment>
<dbReference type="AlphaFoldDB" id="A0A833QTJ5"/>
<accession>A0A833QTJ5</accession>
<keyword evidence="4" id="KW-0052">Apoplast</keyword>